<dbReference type="Pfam" id="PF00005">
    <property type="entry name" value="ABC_tran"/>
    <property type="match status" value="1"/>
</dbReference>
<keyword evidence="5" id="KW-1185">Reference proteome</keyword>
<dbReference type="GO" id="GO:0022857">
    <property type="term" value="F:transmembrane transporter activity"/>
    <property type="evidence" value="ECO:0007669"/>
    <property type="project" value="TreeGrafter"/>
</dbReference>
<dbReference type="Gene3D" id="3.40.50.300">
    <property type="entry name" value="P-loop containing nucleotide triphosphate hydrolases"/>
    <property type="match status" value="1"/>
</dbReference>
<dbReference type="SMART" id="SM00382">
    <property type="entry name" value="AAA"/>
    <property type="match status" value="1"/>
</dbReference>
<proteinExistence type="predicted"/>
<protein>
    <submittedName>
        <fullName evidence="4">ABC transporter related protein</fullName>
    </submittedName>
</protein>
<evidence type="ECO:0000256" key="1">
    <source>
        <dbReference type="ARBA" id="ARBA00022741"/>
    </source>
</evidence>
<feature type="domain" description="ABC transporter" evidence="3">
    <location>
        <begin position="2"/>
        <end position="249"/>
    </location>
</feature>
<dbReference type="GO" id="GO:0005524">
    <property type="term" value="F:ATP binding"/>
    <property type="evidence" value="ECO:0007669"/>
    <property type="project" value="UniProtKB-KW"/>
</dbReference>
<dbReference type="OrthoDB" id="9782239at2"/>
<dbReference type="HOGENOM" id="CLU_000604_1_22_10"/>
<dbReference type="InterPro" id="IPR017871">
    <property type="entry name" value="ABC_transporter-like_CS"/>
</dbReference>
<dbReference type="RefSeq" id="WP_008511823.1">
    <property type="nucleotide sequence ID" value="NZ_CM001403.1"/>
</dbReference>
<dbReference type="InterPro" id="IPR003593">
    <property type="entry name" value="AAA+_ATPase"/>
</dbReference>
<name>H1Y1A7_9SPHI</name>
<dbReference type="PROSITE" id="PS50893">
    <property type="entry name" value="ABC_TRANSPORTER_2"/>
    <property type="match status" value="1"/>
</dbReference>
<dbReference type="InterPro" id="IPR015854">
    <property type="entry name" value="ABC_transpr_LolD-like"/>
</dbReference>
<dbReference type="Proteomes" id="UP000002774">
    <property type="component" value="Chromosome"/>
</dbReference>
<evidence type="ECO:0000256" key="2">
    <source>
        <dbReference type="ARBA" id="ARBA00022840"/>
    </source>
</evidence>
<evidence type="ECO:0000259" key="3">
    <source>
        <dbReference type="PROSITE" id="PS50893"/>
    </source>
</evidence>
<dbReference type="InterPro" id="IPR003439">
    <property type="entry name" value="ABC_transporter-like_ATP-bd"/>
</dbReference>
<reference evidence="4" key="1">
    <citation type="submission" date="2011-09" db="EMBL/GenBank/DDBJ databases">
        <title>The permanent draft genome of Mucilaginibacter paludis DSM 18603.</title>
        <authorList>
            <consortium name="US DOE Joint Genome Institute (JGI-PGF)"/>
            <person name="Lucas S."/>
            <person name="Han J."/>
            <person name="Lapidus A."/>
            <person name="Bruce D."/>
            <person name="Goodwin L."/>
            <person name="Pitluck S."/>
            <person name="Peters L."/>
            <person name="Kyrpides N."/>
            <person name="Mavromatis K."/>
            <person name="Ivanova N."/>
            <person name="Mikhailova N."/>
            <person name="Held B."/>
            <person name="Detter J.C."/>
            <person name="Tapia R."/>
            <person name="Han C."/>
            <person name="Land M."/>
            <person name="Hauser L."/>
            <person name="Markowitz V."/>
            <person name="Cheng J.-F."/>
            <person name="Hugenholtz P."/>
            <person name="Woyke T."/>
            <person name="Wu D."/>
            <person name="Tindall B."/>
            <person name="Brambilla E."/>
            <person name="Klenk H.-P."/>
            <person name="Eisen J.A."/>
        </authorList>
    </citation>
    <scope>NUCLEOTIDE SEQUENCE [LARGE SCALE GENOMIC DNA]</scope>
    <source>
        <strain evidence="4">DSM 18603</strain>
    </source>
</reference>
<dbReference type="GO" id="GO:0016887">
    <property type="term" value="F:ATP hydrolysis activity"/>
    <property type="evidence" value="ECO:0007669"/>
    <property type="project" value="InterPro"/>
</dbReference>
<accession>H1Y1A7</accession>
<gene>
    <name evidence="4" type="ORF">Mucpa_6184</name>
</gene>
<dbReference type="InterPro" id="IPR027417">
    <property type="entry name" value="P-loop_NTPase"/>
</dbReference>
<dbReference type="eggNOG" id="COG1101">
    <property type="taxonomic scope" value="Bacteria"/>
</dbReference>
<dbReference type="EMBL" id="CM001403">
    <property type="protein sequence ID" value="EHQ30241.1"/>
    <property type="molecule type" value="Genomic_DNA"/>
</dbReference>
<dbReference type="SUPFAM" id="SSF52540">
    <property type="entry name" value="P-loop containing nucleoside triphosphate hydrolases"/>
    <property type="match status" value="1"/>
</dbReference>
<organism evidence="4 5">
    <name type="scientific">Mucilaginibacter paludis DSM 18603</name>
    <dbReference type="NCBI Taxonomy" id="714943"/>
    <lineage>
        <taxon>Bacteria</taxon>
        <taxon>Pseudomonadati</taxon>
        <taxon>Bacteroidota</taxon>
        <taxon>Sphingobacteriia</taxon>
        <taxon>Sphingobacteriales</taxon>
        <taxon>Sphingobacteriaceae</taxon>
        <taxon>Mucilaginibacter</taxon>
    </lineage>
</organism>
<dbReference type="PANTHER" id="PTHR24220:SF692">
    <property type="entry name" value="ABC TRANSPORTER DOMAIN-CONTAINING PROTEIN"/>
    <property type="match status" value="1"/>
</dbReference>
<dbReference type="PROSITE" id="PS00211">
    <property type="entry name" value="ABC_TRANSPORTER_1"/>
    <property type="match status" value="1"/>
</dbReference>
<evidence type="ECO:0000313" key="4">
    <source>
        <dbReference type="EMBL" id="EHQ30241.1"/>
    </source>
</evidence>
<keyword evidence="1" id="KW-0547">Nucleotide-binding</keyword>
<keyword evidence="2" id="KW-0067">ATP-binding</keyword>
<dbReference type="PANTHER" id="PTHR24220">
    <property type="entry name" value="IMPORT ATP-BINDING PROTEIN"/>
    <property type="match status" value="1"/>
</dbReference>
<evidence type="ECO:0000313" key="5">
    <source>
        <dbReference type="Proteomes" id="UP000002774"/>
    </source>
</evidence>
<dbReference type="GO" id="GO:0005886">
    <property type="term" value="C:plasma membrane"/>
    <property type="evidence" value="ECO:0007669"/>
    <property type="project" value="TreeGrafter"/>
</dbReference>
<dbReference type="AlphaFoldDB" id="H1Y1A7"/>
<dbReference type="STRING" id="714943.Mucpa_6184"/>
<sequence length="249" mass="27340">MINLTDIHQTFNRGKANEVKALTGINLDINKGEFVVIVGSNGSGKSTLLNMITGSILPGQGIINIDGENVTKLPDYERSQWIARVFQNPLSGTASDLSILDNFRLAALRTKPKGLNIGINNTFIEVVKSRIAILGMGLENKLYQPMGTLSGGQRQALTLLMSVMDDCKILLLDEPTAALDPRSADIVMRTADQLIKDFSLTAILITHHLKDAFIYGNRIIQMAEGKIIRDIAGNDKAELKQTDLFEWFA</sequence>